<dbReference type="FunFam" id="3.30.1480.10:FF:000002">
    <property type="entry name" value="Transcription termination/antitermination protein NusA"/>
    <property type="match status" value="1"/>
</dbReference>
<keyword evidence="3" id="KW-0889">Transcription antitermination</keyword>
<dbReference type="FunFam" id="3.30.300.20:FF:000002">
    <property type="entry name" value="Transcription termination/antitermination protein NusA"/>
    <property type="match status" value="1"/>
</dbReference>
<dbReference type="Pfam" id="PF13184">
    <property type="entry name" value="KH_NusA_1st"/>
    <property type="match status" value="1"/>
</dbReference>
<dbReference type="GO" id="GO:0003700">
    <property type="term" value="F:DNA-binding transcription factor activity"/>
    <property type="evidence" value="ECO:0007669"/>
    <property type="project" value="InterPro"/>
</dbReference>
<dbReference type="Gene3D" id="3.30.300.20">
    <property type="match status" value="2"/>
</dbReference>
<dbReference type="InterPro" id="IPR010213">
    <property type="entry name" value="TF_NusA"/>
</dbReference>
<dbReference type="GO" id="GO:0031564">
    <property type="term" value="P:transcription antitermination"/>
    <property type="evidence" value="ECO:0007669"/>
    <property type="project" value="UniProtKB-KW"/>
</dbReference>
<sequence>MNANLNIMEALGQIAREKNVDPEMVIETLSDALVSAARKRYGNADNFEVQIDPDSGHMTVLARKTVVEEVNEPELEIDVDAAQVIDNQAQLGSVVFEELNLADFGRNAIQTAKQILIQRVREVEREHIYEEFAGRIAQVESGVVQQISHGDIILNLGRAEAAIPLKEQIRRERYRQGDTVRGYIFEVLKSARGPQVLLSRTHPELLRKLFATEVPEIAEGIVQIHAVAREPGERAKIAVSSNDERVDPVGACVGVKGSRVQAIVRELSGERIDIVPYIDESDVFITRALSPATVNRVITDERRHHAQVIVDEDQLSLAIGKSGQNSRLAVQLTGWGLDIISDEEYQRRLRRLEESKVELRLLEGLSELISLSLATSGFISIRGIAEAEVDMLR</sequence>
<dbReference type="NCBIfam" id="TIGR01953">
    <property type="entry name" value="NusA"/>
    <property type="match status" value="1"/>
</dbReference>
<evidence type="ECO:0000256" key="5">
    <source>
        <dbReference type="ARBA" id="ARBA00023015"/>
    </source>
</evidence>
<dbReference type="InterPro" id="IPR025249">
    <property type="entry name" value="TF_NusA_KH_1st"/>
</dbReference>
<feature type="domain" description="S1 motif" evidence="7">
    <location>
        <begin position="137"/>
        <end position="201"/>
    </location>
</feature>
<keyword evidence="4" id="KW-0694">RNA-binding</keyword>
<dbReference type="CDD" id="cd22529">
    <property type="entry name" value="KH-II_NusA_rpt2"/>
    <property type="match status" value="1"/>
</dbReference>
<evidence type="ECO:0000259" key="7">
    <source>
        <dbReference type="PROSITE" id="PS50126"/>
    </source>
</evidence>
<evidence type="ECO:0000313" key="8">
    <source>
        <dbReference type="EMBL" id="SVC15488.1"/>
    </source>
</evidence>
<dbReference type="Pfam" id="PF26594">
    <property type="entry name" value="KH_NusA_2nd"/>
    <property type="match status" value="1"/>
</dbReference>
<dbReference type="Gene3D" id="2.40.50.140">
    <property type="entry name" value="Nucleic acid-binding proteins"/>
    <property type="match status" value="1"/>
</dbReference>
<dbReference type="SUPFAM" id="SSF50249">
    <property type="entry name" value="Nucleic acid-binding proteins"/>
    <property type="match status" value="1"/>
</dbReference>
<dbReference type="EMBL" id="UINC01076377">
    <property type="protein sequence ID" value="SVC15488.1"/>
    <property type="molecule type" value="Genomic_DNA"/>
</dbReference>
<dbReference type="FunFam" id="3.30.300.20:FF:000005">
    <property type="entry name" value="Transcription termination/antitermination protein NusA"/>
    <property type="match status" value="1"/>
</dbReference>
<dbReference type="InterPro" id="IPR009019">
    <property type="entry name" value="KH_sf_prok-type"/>
</dbReference>
<dbReference type="CDD" id="cd02134">
    <property type="entry name" value="KH-II_NusA_rpt1"/>
    <property type="match status" value="1"/>
</dbReference>
<dbReference type="Gene3D" id="3.30.1480.10">
    <property type="entry name" value="NusA, N-terminal domain"/>
    <property type="match status" value="1"/>
</dbReference>
<keyword evidence="1" id="KW-0806">Transcription termination</keyword>
<protein>
    <recommendedName>
        <fullName evidence="7">S1 motif domain-containing protein</fullName>
    </recommendedName>
</protein>
<evidence type="ECO:0000256" key="3">
    <source>
        <dbReference type="ARBA" id="ARBA00022814"/>
    </source>
</evidence>
<proteinExistence type="inferred from homology"/>
<reference evidence="8" key="1">
    <citation type="submission" date="2018-05" db="EMBL/GenBank/DDBJ databases">
        <authorList>
            <person name="Lanie J.A."/>
            <person name="Ng W.-L."/>
            <person name="Kazmierczak K.M."/>
            <person name="Andrzejewski T.M."/>
            <person name="Davidsen T.M."/>
            <person name="Wayne K.J."/>
            <person name="Tettelin H."/>
            <person name="Glass J.I."/>
            <person name="Rusch D."/>
            <person name="Podicherti R."/>
            <person name="Tsui H.-C.T."/>
            <person name="Winkler M.E."/>
        </authorList>
    </citation>
    <scope>NUCLEOTIDE SEQUENCE</scope>
</reference>
<keyword evidence="5" id="KW-0805">Transcription regulation</keyword>
<dbReference type="InterPro" id="IPR030842">
    <property type="entry name" value="TF_NusA_bacterial"/>
</dbReference>
<dbReference type="PROSITE" id="PS50126">
    <property type="entry name" value="S1"/>
    <property type="match status" value="1"/>
</dbReference>
<keyword evidence="2" id="KW-0963">Cytoplasm</keyword>
<dbReference type="PANTHER" id="PTHR22648:SF0">
    <property type="entry name" value="TRANSCRIPTION TERMINATION_ANTITERMINATION PROTEIN NUSA"/>
    <property type="match status" value="1"/>
</dbReference>
<dbReference type="InterPro" id="IPR015946">
    <property type="entry name" value="KH_dom-like_a/b"/>
</dbReference>
<evidence type="ECO:0000256" key="4">
    <source>
        <dbReference type="ARBA" id="ARBA00022884"/>
    </source>
</evidence>
<evidence type="ECO:0000256" key="2">
    <source>
        <dbReference type="ARBA" id="ARBA00022490"/>
    </source>
</evidence>
<evidence type="ECO:0000256" key="6">
    <source>
        <dbReference type="ARBA" id="ARBA00023163"/>
    </source>
</evidence>
<dbReference type="InterPro" id="IPR003029">
    <property type="entry name" value="S1_domain"/>
</dbReference>
<dbReference type="Pfam" id="PF08529">
    <property type="entry name" value="NusA_N"/>
    <property type="match status" value="1"/>
</dbReference>
<dbReference type="GO" id="GO:0006353">
    <property type="term" value="P:DNA-templated transcription termination"/>
    <property type="evidence" value="ECO:0007669"/>
    <property type="project" value="UniProtKB-KW"/>
</dbReference>
<dbReference type="InterPro" id="IPR036555">
    <property type="entry name" value="NusA_N_sf"/>
</dbReference>
<dbReference type="GO" id="GO:0003723">
    <property type="term" value="F:RNA binding"/>
    <property type="evidence" value="ECO:0007669"/>
    <property type="project" value="UniProtKB-KW"/>
</dbReference>
<organism evidence="8">
    <name type="scientific">marine metagenome</name>
    <dbReference type="NCBI Taxonomy" id="408172"/>
    <lineage>
        <taxon>unclassified sequences</taxon>
        <taxon>metagenomes</taxon>
        <taxon>ecological metagenomes</taxon>
    </lineage>
</organism>
<name>A0A382JUE9_9ZZZZ</name>
<dbReference type="HAMAP" id="MF_00945_B">
    <property type="entry name" value="NusA_B"/>
    <property type="match status" value="1"/>
</dbReference>
<dbReference type="InterPro" id="IPR012340">
    <property type="entry name" value="NA-bd_OB-fold"/>
</dbReference>
<dbReference type="PANTHER" id="PTHR22648">
    <property type="entry name" value="TRANSCRIPTION TERMINATION FACTOR NUSA"/>
    <property type="match status" value="1"/>
</dbReference>
<dbReference type="InterPro" id="IPR013735">
    <property type="entry name" value="TF_NusA_N"/>
</dbReference>
<feature type="non-terminal residue" evidence="8">
    <location>
        <position position="393"/>
    </location>
</feature>
<dbReference type="SMART" id="SM00316">
    <property type="entry name" value="S1"/>
    <property type="match status" value="1"/>
</dbReference>
<evidence type="ECO:0000256" key="1">
    <source>
        <dbReference type="ARBA" id="ARBA00022472"/>
    </source>
</evidence>
<dbReference type="CDD" id="cd04455">
    <property type="entry name" value="S1_NusA"/>
    <property type="match status" value="1"/>
</dbReference>
<dbReference type="SUPFAM" id="SSF54814">
    <property type="entry name" value="Prokaryotic type KH domain (KH-domain type II)"/>
    <property type="match status" value="2"/>
</dbReference>
<accession>A0A382JUE9</accession>
<dbReference type="SUPFAM" id="SSF69705">
    <property type="entry name" value="Transcription factor NusA, N-terminal domain"/>
    <property type="match status" value="1"/>
</dbReference>
<dbReference type="GO" id="GO:0005829">
    <property type="term" value="C:cytosol"/>
    <property type="evidence" value="ECO:0007669"/>
    <property type="project" value="TreeGrafter"/>
</dbReference>
<gene>
    <name evidence="8" type="ORF">METZ01_LOCUS268342</name>
</gene>
<dbReference type="AlphaFoldDB" id="A0A382JUE9"/>
<keyword evidence="6" id="KW-0804">Transcription</keyword>
<dbReference type="InterPro" id="IPR058582">
    <property type="entry name" value="KH_NusA_2nd"/>
</dbReference>